<gene>
    <name evidence="1" type="ORF">MNBD_IGNAVI01-1268</name>
</gene>
<dbReference type="EMBL" id="UOGD01000254">
    <property type="protein sequence ID" value="VAX23577.1"/>
    <property type="molecule type" value="Genomic_DNA"/>
</dbReference>
<reference evidence="1" key="1">
    <citation type="submission" date="2018-06" db="EMBL/GenBank/DDBJ databases">
        <authorList>
            <person name="Zhirakovskaya E."/>
        </authorList>
    </citation>
    <scope>NUCLEOTIDE SEQUENCE</scope>
</reference>
<sequence>MKLLKTILLTLIIATSVYSQKIDTAKVFNELKGIYSNLEYNTSAFDNMKKRWVISDPELIRDISNRFIANNYVKLNGKNANTAFISYLNNEIYEGRVVISVRKRYFDDEIEYFAFVKANAIDSLGEKPLFDPIISGFYLRTIIGDDLYNKVLDQTYFYTDTSVKKYYTRDGYNFDLYFNLLNSHVMFWSTSSSYQNKYLLSLFEQWGSDEIYFPGWTFQQYFVGAQLTHYKKLSSDERNYTYYIGLGTGIEKVGGVLDYTPPNPLLKSGDNIFLKLSSSIFEKNMFLDFESTVTMNDFAKDHYDFDSVTNFYSIRNYFSLKFRAIKLFDVGDLGQFEGSIGFSTYDMNYYQYDPNQGRIIDLYYYKDFLKRFNNTANLEFGVSKIGGLLQQQIHLFVGISPDKYGFYGAKIKFMLSDTFGIDVRFAKSFGLETAKYNQPWRDNAYIVFSPVLRINY</sequence>
<evidence type="ECO:0000313" key="1">
    <source>
        <dbReference type="EMBL" id="VAX23577.1"/>
    </source>
</evidence>
<protein>
    <submittedName>
        <fullName evidence="1">Uncharacterized protein</fullName>
    </submittedName>
</protein>
<dbReference type="AlphaFoldDB" id="A0A3B1D4A8"/>
<accession>A0A3B1D4A8</accession>
<organism evidence="1">
    <name type="scientific">hydrothermal vent metagenome</name>
    <dbReference type="NCBI Taxonomy" id="652676"/>
    <lineage>
        <taxon>unclassified sequences</taxon>
        <taxon>metagenomes</taxon>
        <taxon>ecological metagenomes</taxon>
    </lineage>
</organism>
<name>A0A3B1D4A8_9ZZZZ</name>
<proteinExistence type="predicted"/>